<organism evidence="1 2">
    <name type="scientific">Synechococcus phage S-CBP3</name>
    <dbReference type="NCBI Taxonomy" id="756276"/>
    <lineage>
        <taxon>Viruses</taxon>
        <taxon>Duplodnaviria</taxon>
        <taxon>Heunggongvirae</taxon>
        <taxon>Uroviricota</taxon>
        <taxon>Caudoviricetes</taxon>
        <taxon>Autographivirales</taxon>
        <taxon>Lirvirus</taxon>
        <taxon>Lirvirus SCBP3</taxon>
    </lineage>
</organism>
<evidence type="ECO:0000313" key="1">
    <source>
        <dbReference type="EMBL" id="AGK86558.1"/>
    </source>
</evidence>
<dbReference type="KEGG" id="vg:22112345"/>
<reference evidence="1 2" key="2">
    <citation type="journal article" date="2015" name="PLoS ONE">
        <title>Comparative Genomic and Phylogenomic Analyses Reveal a Conserved Core Genome Shared by Estuarine and Oceanic Cyanopodoviruses.</title>
        <authorList>
            <person name="Huang S."/>
            <person name="Zhang S."/>
            <person name="Jiao N."/>
            <person name="Chen F."/>
        </authorList>
    </citation>
    <scope>NUCLEOTIDE SEQUENCE [LARGE SCALE GENOMIC DNA]</scope>
</reference>
<dbReference type="Proteomes" id="UP000030044">
    <property type="component" value="Segment"/>
</dbReference>
<reference evidence="2" key="1">
    <citation type="submission" date="2012-12" db="EMBL/GenBank/DDBJ databases">
        <title>Genomics of marine cyanopodoviruses.</title>
        <authorList>
            <person name="Huang S."/>
            <person name="Chen F."/>
        </authorList>
    </citation>
    <scope>NUCLEOTIDE SEQUENCE [LARGE SCALE GENOMIC DNA]</scope>
</reference>
<name>A0A096VKH7_9CAUD</name>
<evidence type="ECO:0000313" key="2">
    <source>
        <dbReference type="Proteomes" id="UP000030044"/>
    </source>
</evidence>
<protein>
    <submittedName>
        <fullName evidence="1">Uncharacterized protein</fullName>
    </submittedName>
</protein>
<gene>
    <name evidence="1" type="ORF">S-CBP3_0001</name>
</gene>
<proteinExistence type="predicted"/>
<dbReference type="EMBL" id="KC310803">
    <property type="protein sequence ID" value="AGK86558.1"/>
    <property type="molecule type" value="Genomic_DNA"/>
</dbReference>
<sequence>MALTKETVVDKIEVLESNAIQVRSAIRVLEDGVVLSSSYHRHVLQPGDDLTNEDPKVVAIATAAWS</sequence>
<dbReference type="OrthoDB" id="29092at10239"/>
<accession>A0A096VKH7</accession>
<keyword evidence="2" id="KW-1185">Reference proteome</keyword>